<proteinExistence type="predicted"/>
<dbReference type="EMBL" id="CAUWAG010000003">
    <property type="protein sequence ID" value="CAJ2500316.1"/>
    <property type="molecule type" value="Genomic_DNA"/>
</dbReference>
<dbReference type="AlphaFoldDB" id="A0AAI8V8J4"/>
<comment type="caution">
    <text evidence="1">The sequence shown here is derived from an EMBL/GenBank/DDBJ whole genome shotgun (WGS) entry which is preliminary data.</text>
</comment>
<protein>
    <submittedName>
        <fullName evidence="1">Uu.00g031690.m01.CDS01</fullName>
    </submittedName>
</protein>
<keyword evidence="2" id="KW-1185">Reference proteome</keyword>
<accession>A0AAI8V8J4</accession>
<name>A0AAI8V8J4_9PEZI</name>
<gene>
    <name evidence="1" type="ORF">KHLLAP_LOCUS784</name>
</gene>
<sequence>MADIYRSERLAYIPIEQNKECDDFLYQLLKEPAAVNFDPALPVGTMRSSIEAVTGSISSATLITMYICLPGPDPEPVPVGIIALNRSAPNKAQHGNTYMSLMVAQAQ</sequence>
<reference evidence="1" key="1">
    <citation type="submission" date="2023-10" db="EMBL/GenBank/DDBJ databases">
        <authorList>
            <person name="Hackl T."/>
        </authorList>
    </citation>
    <scope>NUCLEOTIDE SEQUENCE</scope>
</reference>
<evidence type="ECO:0000313" key="1">
    <source>
        <dbReference type="EMBL" id="CAJ2500316.1"/>
    </source>
</evidence>
<evidence type="ECO:0000313" key="2">
    <source>
        <dbReference type="Proteomes" id="UP001295740"/>
    </source>
</evidence>
<organism evidence="1 2">
    <name type="scientific">Anthostomella pinea</name>
    <dbReference type="NCBI Taxonomy" id="933095"/>
    <lineage>
        <taxon>Eukaryota</taxon>
        <taxon>Fungi</taxon>
        <taxon>Dikarya</taxon>
        <taxon>Ascomycota</taxon>
        <taxon>Pezizomycotina</taxon>
        <taxon>Sordariomycetes</taxon>
        <taxon>Xylariomycetidae</taxon>
        <taxon>Xylariales</taxon>
        <taxon>Xylariaceae</taxon>
        <taxon>Anthostomella</taxon>
    </lineage>
</organism>
<dbReference type="Proteomes" id="UP001295740">
    <property type="component" value="Unassembled WGS sequence"/>
</dbReference>